<accession>A0A844QAC7</accession>
<dbReference type="Pfam" id="PF08240">
    <property type="entry name" value="ADH_N"/>
    <property type="match status" value="1"/>
</dbReference>
<keyword evidence="2 7" id="KW-0479">Metal-binding</keyword>
<reference evidence="10 11" key="1">
    <citation type="submission" date="2019-12" db="EMBL/GenBank/DDBJ databases">
        <title>Nitratireductor arenosus sp. nov., Isolated from sea sand, Jeju island, South Korea.</title>
        <authorList>
            <person name="Kim W."/>
        </authorList>
    </citation>
    <scope>NUCLEOTIDE SEQUENCE [LARGE SCALE GENOMIC DNA]</scope>
    <source>
        <strain evidence="10 11">CAU 1489</strain>
    </source>
</reference>
<keyword evidence="4" id="KW-0560">Oxidoreductase</keyword>
<comment type="similarity">
    <text evidence="8">Belongs to the zinc-containing alcohol dehydrogenase family.</text>
</comment>
<feature type="domain" description="Cytochrome c" evidence="9">
    <location>
        <begin position="24"/>
        <end position="229"/>
    </location>
</feature>
<name>A0A844QAC7_9HYPH</name>
<comment type="cofactor">
    <cofactor evidence="1 8">
        <name>Zn(2+)</name>
        <dbReference type="ChEBI" id="CHEBI:29105"/>
    </cofactor>
</comment>
<dbReference type="PANTHER" id="PTHR43880">
    <property type="entry name" value="ALCOHOL DEHYDROGENASE"/>
    <property type="match status" value="1"/>
</dbReference>
<dbReference type="InterPro" id="IPR002328">
    <property type="entry name" value="ADH_Zn_CS"/>
</dbReference>
<dbReference type="Pfam" id="PF00107">
    <property type="entry name" value="ADH_zinc_N"/>
    <property type="match status" value="1"/>
</dbReference>
<dbReference type="SUPFAM" id="SSF51735">
    <property type="entry name" value="NAD(P)-binding Rossmann-fold domains"/>
    <property type="match status" value="1"/>
</dbReference>
<keyword evidence="11" id="KW-1185">Reference proteome</keyword>
<keyword evidence="5 7" id="KW-0408">Iron</keyword>
<keyword evidence="6" id="KW-0520">NAD</keyword>
<evidence type="ECO:0000256" key="1">
    <source>
        <dbReference type="ARBA" id="ARBA00001947"/>
    </source>
</evidence>
<comment type="caution">
    <text evidence="10">The sequence shown here is derived from an EMBL/GenBank/DDBJ whole genome shotgun (WGS) entry which is preliminary data.</text>
</comment>
<keyword evidence="3 8" id="KW-0862">Zinc</keyword>
<evidence type="ECO:0000256" key="3">
    <source>
        <dbReference type="ARBA" id="ARBA00022833"/>
    </source>
</evidence>
<evidence type="ECO:0000256" key="6">
    <source>
        <dbReference type="ARBA" id="ARBA00023027"/>
    </source>
</evidence>
<dbReference type="GO" id="GO:0020037">
    <property type="term" value="F:heme binding"/>
    <property type="evidence" value="ECO:0007669"/>
    <property type="project" value="InterPro"/>
</dbReference>
<keyword evidence="7" id="KW-0349">Heme</keyword>
<dbReference type="GO" id="GO:0005829">
    <property type="term" value="C:cytosol"/>
    <property type="evidence" value="ECO:0007669"/>
    <property type="project" value="TreeGrafter"/>
</dbReference>
<dbReference type="InterPro" id="IPR036291">
    <property type="entry name" value="NAD(P)-bd_dom_sf"/>
</dbReference>
<dbReference type="PANTHER" id="PTHR43880:SF12">
    <property type="entry name" value="ALCOHOL DEHYDROGENASE CLASS-3"/>
    <property type="match status" value="1"/>
</dbReference>
<dbReference type="Proteomes" id="UP000463224">
    <property type="component" value="Unassembled WGS sequence"/>
</dbReference>
<dbReference type="SMART" id="SM00829">
    <property type="entry name" value="PKS_ER"/>
    <property type="match status" value="1"/>
</dbReference>
<dbReference type="InterPro" id="IPR013154">
    <property type="entry name" value="ADH-like_N"/>
</dbReference>
<dbReference type="GO" id="GO:0009055">
    <property type="term" value="F:electron transfer activity"/>
    <property type="evidence" value="ECO:0007669"/>
    <property type="project" value="InterPro"/>
</dbReference>
<protein>
    <submittedName>
        <fullName evidence="10">Zinc-binding dehydrogenase</fullName>
    </submittedName>
</protein>
<evidence type="ECO:0000313" key="10">
    <source>
        <dbReference type="EMBL" id="MVA97006.1"/>
    </source>
</evidence>
<evidence type="ECO:0000256" key="5">
    <source>
        <dbReference type="ARBA" id="ARBA00023004"/>
    </source>
</evidence>
<evidence type="ECO:0000313" key="11">
    <source>
        <dbReference type="Proteomes" id="UP000463224"/>
    </source>
</evidence>
<dbReference type="AlphaFoldDB" id="A0A844QAC7"/>
<dbReference type="Gene3D" id="3.40.50.720">
    <property type="entry name" value="NAD(P)-binding Rossmann-like Domain"/>
    <property type="match status" value="1"/>
</dbReference>
<dbReference type="GO" id="GO:0051903">
    <property type="term" value="F:S-(hydroxymethyl)glutathione dehydrogenase [NAD(P)+] activity"/>
    <property type="evidence" value="ECO:0007669"/>
    <property type="project" value="TreeGrafter"/>
</dbReference>
<proteinExistence type="inferred from homology"/>
<dbReference type="InterPro" id="IPR009056">
    <property type="entry name" value="Cyt_c-like_dom"/>
</dbReference>
<dbReference type="FunFam" id="3.40.50.720:FF:000003">
    <property type="entry name" value="S-(hydroxymethyl)glutathione dehydrogenase"/>
    <property type="match status" value="1"/>
</dbReference>
<organism evidence="10 11">
    <name type="scientific">Nitratireductor arenosus</name>
    <dbReference type="NCBI Taxonomy" id="2682096"/>
    <lineage>
        <taxon>Bacteria</taxon>
        <taxon>Pseudomonadati</taxon>
        <taxon>Pseudomonadota</taxon>
        <taxon>Alphaproteobacteria</taxon>
        <taxon>Hyphomicrobiales</taxon>
        <taxon>Phyllobacteriaceae</taxon>
        <taxon>Nitratireductor</taxon>
    </lineage>
</organism>
<dbReference type="SUPFAM" id="SSF50129">
    <property type="entry name" value="GroES-like"/>
    <property type="match status" value="2"/>
</dbReference>
<dbReference type="Gene3D" id="3.90.180.10">
    <property type="entry name" value="Medium-chain alcohol dehydrogenases, catalytic domain"/>
    <property type="match status" value="1"/>
</dbReference>
<dbReference type="GO" id="GO:0008270">
    <property type="term" value="F:zinc ion binding"/>
    <property type="evidence" value="ECO:0007669"/>
    <property type="project" value="InterPro"/>
</dbReference>
<gene>
    <name evidence="10" type="ORF">GN330_07065</name>
</gene>
<dbReference type="InterPro" id="IPR011032">
    <property type="entry name" value="GroES-like_sf"/>
</dbReference>
<dbReference type="InterPro" id="IPR020843">
    <property type="entry name" value="ER"/>
</dbReference>
<evidence type="ECO:0000259" key="9">
    <source>
        <dbReference type="PROSITE" id="PS51007"/>
    </source>
</evidence>
<sequence length="363" mass="37391">MPKARAAVCHAFGQRLAIEEVTLADPGPGEVLVDVRACAICHSDISYAEGAWGGTLPAVYGHEAAGIVAATGTGVSGVAPGDHVVVTLIRSCGACHYCRRQSRVMCEEVFALDREGALTGADGSRYEQAMRTGAFADKVVVHESQLVAIPADIPFDSASLLACGVITGFGAVVNSARVRPGEAVAVVGCGGVGLNSVQGAAIAGAAPIVAIDLHDDKLEAAKRFGATDGVNPAREDAAARVKALTNGRGVDHVFVTVGQKAAFDGAFDYITKNGTVVVVGMPPSGVLAQYDPGTLAAWNQKIIGSKMGEADIATDIPALIEHYRGGRLKLDELVSARYPLEAINEAIAAVKAGHALRNVIVFD</sequence>
<evidence type="ECO:0000256" key="8">
    <source>
        <dbReference type="RuleBase" id="RU361277"/>
    </source>
</evidence>
<dbReference type="EMBL" id="WPHG01000002">
    <property type="protein sequence ID" value="MVA97006.1"/>
    <property type="molecule type" value="Genomic_DNA"/>
</dbReference>
<dbReference type="PROSITE" id="PS00059">
    <property type="entry name" value="ADH_ZINC"/>
    <property type="match status" value="1"/>
</dbReference>
<evidence type="ECO:0000256" key="7">
    <source>
        <dbReference type="PROSITE-ProRule" id="PRU00433"/>
    </source>
</evidence>
<dbReference type="RefSeq" id="WP_156712009.1">
    <property type="nucleotide sequence ID" value="NZ_WPHG01000002.1"/>
</dbReference>
<evidence type="ECO:0000256" key="2">
    <source>
        <dbReference type="ARBA" id="ARBA00022723"/>
    </source>
</evidence>
<dbReference type="GO" id="GO:0046294">
    <property type="term" value="P:formaldehyde catabolic process"/>
    <property type="evidence" value="ECO:0007669"/>
    <property type="project" value="TreeGrafter"/>
</dbReference>
<evidence type="ECO:0000256" key="4">
    <source>
        <dbReference type="ARBA" id="ARBA00023002"/>
    </source>
</evidence>
<dbReference type="PROSITE" id="PS51007">
    <property type="entry name" value="CYTC"/>
    <property type="match status" value="1"/>
</dbReference>
<dbReference type="InterPro" id="IPR013149">
    <property type="entry name" value="ADH-like_C"/>
</dbReference>